<dbReference type="Proteomes" id="UP000307756">
    <property type="component" value="Unassembled WGS sequence"/>
</dbReference>
<dbReference type="EC" id="5.4.99.5" evidence="1 3"/>
<gene>
    <name evidence="4" type="primary">aroH</name>
    <name evidence="4" type="ORF">FA727_09320</name>
</gene>
<dbReference type="InterPro" id="IPR035959">
    <property type="entry name" value="RutC-like_sf"/>
</dbReference>
<keyword evidence="2 3" id="KW-0028">Amino-acid biosynthesis</keyword>
<dbReference type="UniPathway" id="UPA00120">
    <property type="reaction ID" value="UER00203"/>
</dbReference>
<dbReference type="GO" id="GO:0004106">
    <property type="term" value="F:chorismate mutase activity"/>
    <property type="evidence" value="ECO:0007669"/>
    <property type="project" value="UniProtKB-UniRule"/>
</dbReference>
<dbReference type="GO" id="GO:0009073">
    <property type="term" value="P:aromatic amino acid family biosynthetic process"/>
    <property type="evidence" value="ECO:0007669"/>
    <property type="project" value="UniProtKB-UniRule"/>
</dbReference>
<name>A0A4U1DB47_9BACI</name>
<dbReference type="GO" id="GO:0008652">
    <property type="term" value="P:amino acid biosynthetic process"/>
    <property type="evidence" value="ECO:0007669"/>
    <property type="project" value="UniProtKB-UniRule"/>
</dbReference>
<dbReference type="InterPro" id="IPR008243">
    <property type="entry name" value="Chorismate_mutase_AroH"/>
</dbReference>
<keyword evidence="3 4" id="KW-0413">Isomerase</keyword>
<protein>
    <recommendedName>
        <fullName evidence="1 3">chorismate mutase</fullName>
        <ecNumber evidence="1 3">5.4.99.5</ecNumber>
    </recommendedName>
</protein>
<evidence type="ECO:0000256" key="3">
    <source>
        <dbReference type="PROSITE-ProRule" id="PRU00514"/>
    </source>
</evidence>
<keyword evidence="5" id="KW-1185">Reference proteome</keyword>
<dbReference type="PROSITE" id="PS51167">
    <property type="entry name" value="CHORISMATE_MUT_1"/>
    <property type="match status" value="1"/>
</dbReference>
<dbReference type="RefSeq" id="WP_136830618.1">
    <property type="nucleotide sequence ID" value="NZ_SWBM01000001.1"/>
</dbReference>
<dbReference type="OrthoDB" id="9802232at2"/>
<comment type="caution">
    <text evidence="4">The sequence shown here is derived from an EMBL/GenBank/DDBJ whole genome shotgun (WGS) entry which is preliminary data.</text>
</comment>
<feature type="binding site" evidence="2">
    <location>
        <position position="6"/>
    </location>
    <ligand>
        <name>prephenate</name>
        <dbReference type="ChEBI" id="CHEBI:29934"/>
    </ligand>
</feature>
<evidence type="ECO:0000313" key="4">
    <source>
        <dbReference type="EMBL" id="TKC19714.1"/>
    </source>
</evidence>
<sequence length="120" mass="13512">MLRGVRGAITIEENTESVIVEATKRMMDELISLNELEADKVASVFISVTEEIDAAFPAKALRLLDGWTYVPVMCMREIPVVGSLENCIRVMVHVNTDKNQEDIHHVYLEKAMVLRPDLNA</sequence>
<dbReference type="PANTHER" id="PTHR21164">
    <property type="entry name" value="CHORISMATE MUTASE"/>
    <property type="match status" value="1"/>
</dbReference>
<reference evidence="4 5" key="1">
    <citation type="journal article" date="2011" name="J. Microbiol.">
        <title>Bacillus kyonggiensis sp. nov., isolated from soil of a lettuce field.</title>
        <authorList>
            <person name="Dong K."/>
            <person name="Lee S."/>
        </authorList>
    </citation>
    <scope>NUCLEOTIDE SEQUENCE [LARGE SCALE GENOMIC DNA]</scope>
    <source>
        <strain evidence="4 5">NB22</strain>
    </source>
</reference>
<accession>A0A4U1DB47</accession>
<dbReference type="Pfam" id="PF07736">
    <property type="entry name" value="CM_1"/>
    <property type="match status" value="1"/>
</dbReference>
<proteinExistence type="predicted"/>
<evidence type="ECO:0000256" key="1">
    <source>
        <dbReference type="NCBIfam" id="TIGR01796"/>
    </source>
</evidence>
<dbReference type="GO" id="GO:0046417">
    <property type="term" value="P:chorismate metabolic process"/>
    <property type="evidence" value="ECO:0007669"/>
    <property type="project" value="TreeGrafter"/>
</dbReference>
<keyword evidence="2 3" id="KW-0057">Aromatic amino acid biosynthesis</keyword>
<dbReference type="NCBIfam" id="TIGR01796">
    <property type="entry name" value="CM_mono_aroH"/>
    <property type="match status" value="1"/>
</dbReference>
<dbReference type="Gene3D" id="3.30.1330.40">
    <property type="entry name" value="RutC-like"/>
    <property type="match status" value="1"/>
</dbReference>
<dbReference type="PIRSF" id="PIRSF005965">
    <property type="entry name" value="Chor_mut_AroH"/>
    <property type="match status" value="1"/>
</dbReference>
<organism evidence="4 5">
    <name type="scientific">Robertmurraya kyonggiensis</name>
    <dbReference type="NCBI Taxonomy" id="1037680"/>
    <lineage>
        <taxon>Bacteria</taxon>
        <taxon>Bacillati</taxon>
        <taxon>Bacillota</taxon>
        <taxon>Bacilli</taxon>
        <taxon>Bacillales</taxon>
        <taxon>Bacillaceae</taxon>
        <taxon>Robertmurraya</taxon>
    </lineage>
</organism>
<dbReference type="SUPFAM" id="SSF55298">
    <property type="entry name" value="YjgF-like"/>
    <property type="match status" value="1"/>
</dbReference>
<feature type="binding site" evidence="2">
    <location>
        <position position="107"/>
    </location>
    <ligand>
        <name>prephenate</name>
        <dbReference type="ChEBI" id="CHEBI:29934"/>
    </ligand>
</feature>
<dbReference type="AlphaFoldDB" id="A0A4U1DB47"/>
<dbReference type="PANTHER" id="PTHR21164:SF0">
    <property type="entry name" value="CHORISMATE MUTASE AROH"/>
    <property type="match status" value="1"/>
</dbReference>
<evidence type="ECO:0000313" key="5">
    <source>
        <dbReference type="Proteomes" id="UP000307756"/>
    </source>
</evidence>
<evidence type="ECO:0000256" key="2">
    <source>
        <dbReference type="PIRSR" id="PIRSR005965-1"/>
    </source>
</evidence>
<dbReference type="CDD" id="cd02185">
    <property type="entry name" value="AroH"/>
    <property type="match status" value="1"/>
</dbReference>
<dbReference type="EMBL" id="SWBM01000001">
    <property type="protein sequence ID" value="TKC19714.1"/>
    <property type="molecule type" value="Genomic_DNA"/>
</dbReference>
<feature type="binding site" evidence="2">
    <location>
        <position position="89"/>
    </location>
    <ligand>
        <name>prephenate</name>
        <dbReference type="ChEBI" id="CHEBI:29934"/>
    </ligand>
</feature>
<comment type="catalytic activity">
    <reaction evidence="3">
        <text>chorismate = prephenate</text>
        <dbReference type="Rhea" id="RHEA:13897"/>
        <dbReference type="ChEBI" id="CHEBI:29748"/>
        <dbReference type="ChEBI" id="CHEBI:29934"/>
        <dbReference type="EC" id="5.4.99.5"/>
    </reaction>
</comment>